<keyword evidence="1 5" id="KW-0489">Methyltransferase</keyword>
<dbReference type="GO" id="GO:0003677">
    <property type="term" value="F:DNA binding"/>
    <property type="evidence" value="ECO:0007669"/>
    <property type="project" value="InterPro"/>
</dbReference>
<dbReference type="EC" id="2.1.1.-" evidence="3"/>
<evidence type="ECO:0000313" key="6">
    <source>
        <dbReference type="Proteomes" id="UP000295601"/>
    </source>
</evidence>
<gene>
    <name evidence="5" type="ORF">EDF62_2842</name>
</gene>
<accession>A0A4R6RU22</accession>
<dbReference type="Pfam" id="PF01555">
    <property type="entry name" value="N6_N4_Mtase"/>
    <property type="match status" value="1"/>
</dbReference>
<protein>
    <recommendedName>
        <fullName evidence="3">Methyltransferase</fullName>
        <ecNumber evidence="3">2.1.1.-</ecNumber>
    </recommendedName>
</protein>
<evidence type="ECO:0000256" key="1">
    <source>
        <dbReference type="ARBA" id="ARBA00022603"/>
    </source>
</evidence>
<dbReference type="EMBL" id="SNYA01000007">
    <property type="protein sequence ID" value="TDP90274.1"/>
    <property type="molecule type" value="Genomic_DNA"/>
</dbReference>
<dbReference type="InterPro" id="IPR029063">
    <property type="entry name" value="SAM-dependent_MTases_sf"/>
</dbReference>
<dbReference type="GO" id="GO:0008170">
    <property type="term" value="F:N-methyltransferase activity"/>
    <property type="evidence" value="ECO:0007669"/>
    <property type="project" value="InterPro"/>
</dbReference>
<sequence length="239" mass="26350">MGTITEASPLDPQLRARHRTFLAERPAGADEDVHMLAALVDHVVERCSTPGELVFDPFAGFGTTLERAVALGRRALGIELLPERVALLQQRVPDAQVEEGDARELLSIVHRTFLADSRMHADLVLTSPPYMTVAHHDADPLTAYEEDGGDYRRYLAELGLVAAQCARLVKPGGYVVWNVADIHHMGETTHLIRDCAQALARHLSSVGVTQIEWDRHPHDLVADALLVFRRPGHSRDAEG</sequence>
<keyword evidence="2" id="KW-0808">Transferase</keyword>
<evidence type="ECO:0000313" key="5">
    <source>
        <dbReference type="EMBL" id="TDP90274.1"/>
    </source>
</evidence>
<comment type="caution">
    <text evidence="5">The sequence shown here is derived from an EMBL/GenBank/DDBJ whole genome shotgun (WGS) entry which is preliminary data.</text>
</comment>
<dbReference type="InterPro" id="IPR002941">
    <property type="entry name" value="DNA_methylase_N4/N6"/>
</dbReference>
<dbReference type="PRINTS" id="PR00508">
    <property type="entry name" value="S21N4MTFRASE"/>
</dbReference>
<keyword evidence="6" id="KW-1185">Reference proteome</keyword>
<dbReference type="AlphaFoldDB" id="A0A4R6RU22"/>
<evidence type="ECO:0000259" key="4">
    <source>
        <dbReference type="Pfam" id="PF01555"/>
    </source>
</evidence>
<evidence type="ECO:0000256" key="3">
    <source>
        <dbReference type="RuleBase" id="RU362026"/>
    </source>
</evidence>
<dbReference type="CDD" id="cd02440">
    <property type="entry name" value="AdoMet_MTases"/>
    <property type="match status" value="1"/>
</dbReference>
<dbReference type="SUPFAM" id="SSF53335">
    <property type="entry name" value="S-adenosyl-L-methionine-dependent methyltransferases"/>
    <property type="match status" value="1"/>
</dbReference>
<dbReference type="Proteomes" id="UP000295601">
    <property type="component" value="Unassembled WGS sequence"/>
</dbReference>
<dbReference type="InterPro" id="IPR001091">
    <property type="entry name" value="RM_Methyltransferase"/>
</dbReference>
<reference evidence="5 6" key="1">
    <citation type="submission" date="2019-03" db="EMBL/GenBank/DDBJ databases">
        <title>Genomic analyses of the natural microbiome of Caenorhabditis elegans.</title>
        <authorList>
            <person name="Samuel B."/>
        </authorList>
    </citation>
    <scope>NUCLEOTIDE SEQUENCE [LARGE SCALE GENOMIC DNA]</scope>
    <source>
        <strain evidence="5 6">JUb18</strain>
    </source>
</reference>
<name>A0A4R6RU22_9MICO</name>
<dbReference type="GO" id="GO:0032259">
    <property type="term" value="P:methylation"/>
    <property type="evidence" value="ECO:0007669"/>
    <property type="project" value="UniProtKB-KW"/>
</dbReference>
<proteinExistence type="inferred from homology"/>
<feature type="domain" description="DNA methylase N-4/N-6" evidence="4">
    <location>
        <begin position="38"/>
        <end position="88"/>
    </location>
</feature>
<comment type="similarity">
    <text evidence="3">Belongs to the N(4)/N(6)-methyltransferase family.</text>
</comment>
<organism evidence="5 6">
    <name type="scientific">Leucobacter luti</name>
    <dbReference type="NCBI Taxonomy" id="340320"/>
    <lineage>
        <taxon>Bacteria</taxon>
        <taxon>Bacillati</taxon>
        <taxon>Actinomycetota</taxon>
        <taxon>Actinomycetes</taxon>
        <taxon>Micrococcales</taxon>
        <taxon>Microbacteriaceae</taxon>
        <taxon>Leucobacter</taxon>
    </lineage>
</organism>
<dbReference type="Gene3D" id="3.40.50.150">
    <property type="entry name" value="Vaccinia Virus protein VP39"/>
    <property type="match status" value="2"/>
</dbReference>
<evidence type="ECO:0000256" key="2">
    <source>
        <dbReference type="ARBA" id="ARBA00022679"/>
    </source>
</evidence>